<dbReference type="InterPro" id="IPR038476">
    <property type="entry name" value="UvrC_RNase_H_dom_sf"/>
</dbReference>
<proteinExistence type="predicted"/>
<feature type="non-terminal residue" evidence="3">
    <location>
        <position position="1"/>
    </location>
</feature>
<evidence type="ECO:0000256" key="1">
    <source>
        <dbReference type="SAM" id="MobiDB-lite"/>
    </source>
</evidence>
<sequence length="145" mass="16187">ERTGEWADGEDGLTDEDGRPRRFAYPPQLVVVDGGQPQVAAAKRALDELGIDDIAVCGLAKRLEEVWLPDDDDPVVLPRTSEGLYLLQRVRDEAHRFAITYQRAKRAKRFRAGPLDDVPGLGDARKQVLIKHFGSVKRLRSATID</sequence>
<evidence type="ECO:0000313" key="4">
    <source>
        <dbReference type="Proteomes" id="UP001183410"/>
    </source>
</evidence>
<evidence type="ECO:0000259" key="2">
    <source>
        <dbReference type="Pfam" id="PF08459"/>
    </source>
</evidence>
<comment type="caution">
    <text evidence="3">The sequence shown here is derived from an EMBL/GenBank/DDBJ whole genome shotgun (WGS) entry which is preliminary data.</text>
</comment>
<dbReference type="SUPFAM" id="SSF47781">
    <property type="entry name" value="RuvA domain 2-like"/>
    <property type="match status" value="1"/>
</dbReference>
<dbReference type="Gene3D" id="3.30.420.340">
    <property type="entry name" value="UvrC, RNAse H endonuclease domain"/>
    <property type="match status" value="1"/>
</dbReference>
<name>A0ABU2K1E9_9ACTN</name>
<organism evidence="3 4">
    <name type="scientific">Streptomyces chisholmiae</name>
    <dbReference type="NCBI Taxonomy" id="3075540"/>
    <lineage>
        <taxon>Bacteria</taxon>
        <taxon>Bacillati</taxon>
        <taxon>Actinomycetota</taxon>
        <taxon>Actinomycetes</taxon>
        <taxon>Kitasatosporales</taxon>
        <taxon>Streptomycetaceae</taxon>
        <taxon>Streptomyces</taxon>
    </lineage>
</organism>
<protein>
    <submittedName>
        <fullName evidence="3">Excinuclease ABC subunit C</fullName>
    </submittedName>
</protein>
<keyword evidence="4" id="KW-1185">Reference proteome</keyword>
<reference evidence="4" key="1">
    <citation type="submission" date="2023-07" db="EMBL/GenBank/DDBJ databases">
        <title>30 novel species of actinomycetes from the DSMZ collection.</title>
        <authorList>
            <person name="Nouioui I."/>
        </authorList>
    </citation>
    <scope>NUCLEOTIDE SEQUENCE [LARGE SCALE GENOMIC DNA]</scope>
    <source>
        <strain evidence="4">DSM 44915</strain>
    </source>
</reference>
<feature type="non-terminal residue" evidence="3">
    <location>
        <position position="145"/>
    </location>
</feature>
<dbReference type="PANTHER" id="PTHR30562">
    <property type="entry name" value="UVRC/OXIDOREDUCTASE"/>
    <property type="match status" value="1"/>
</dbReference>
<dbReference type="InterPro" id="IPR010994">
    <property type="entry name" value="RuvA_2-like"/>
</dbReference>
<dbReference type="InterPro" id="IPR001162">
    <property type="entry name" value="UvrC_RNase_H_dom"/>
</dbReference>
<dbReference type="Pfam" id="PF08459">
    <property type="entry name" value="UvrC_RNaseH_dom"/>
    <property type="match status" value="1"/>
</dbReference>
<accession>A0ABU2K1E9</accession>
<dbReference type="EMBL" id="JAVREO010000221">
    <property type="protein sequence ID" value="MDT0271080.1"/>
    <property type="molecule type" value="Genomic_DNA"/>
</dbReference>
<gene>
    <name evidence="3" type="ORF">RM844_32905</name>
</gene>
<evidence type="ECO:0000313" key="3">
    <source>
        <dbReference type="EMBL" id="MDT0271080.1"/>
    </source>
</evidence>
<dbReference type="Gene3D" id="1.10.150.20">
    <property type="entry name" value="5' to 3' exonuclease, C-terminal subdomain"/>
    <property type="match status" value="1"/>
</dbReference>
<dbReference type="InterPro" id="IPR050066">
    <property type="entry name" value="UvrABC_protein_C"/>
</dbReference>
<dbReference type="Proteomes" id="UP001183410">
    <property type="component" value="Unassembled WGS sequence"/>
</dbReference>
<feature type="domain" description="UvrC family homology region profile" evidence="2">
    <location>
        <begin position="23"/>
        <end position="99"/>
    </location>
</feature>
<feature type="region of interest" description="Disordered" evidence="1">
    <location>
        <begin position="1"/>
        <end position="21"/>
    </location>
</feature>
<dbReference type="PANTHER" id="PTHR30562:SF1">
    <property type="entry name" value="UVRABC SYSTEM PROTEIN C"/>
    <property type="match status" value="1"/>
</dbReference>